<organism evidence="1 2">
    <name type="scientific">Caerostris darwini</name>
    <dbReference type="NCBI Taxonomy" id="1538125"/>
    <lineage>
        <taxon>Eukaryota</taxon>
        <taxon>Metazoa</taxon>
        <taxon>Ecdysozoa</taxon>
        <taxon>Arthropoda</taxon>
        <taxon>Chelicerata</taxon>
        <taxon>Arachnida</taxon>
        <taxon>Araneae</taxon>
        <taxon>Araneomorphae</taxon>
        <taxon>Entelegynae</taxon>
        <taxon>Araneoidea</taxon>
        <taxon>Araneidae</taxon>
        <taxon>Caerostris</taxon>
    </lineage>
</organism>
<sequence>MNYRPTKNQSASYLRREKSNVITSLAAEGPLLIEILPSVKRSMTISNQGQACSNQGQEGRHVVLWSDFAPQQCAAT</sequence>
<evidence type="ECO:0000313" key="2">
    <source>
        <dbReference type="Proteomes" id="UP001054837"/>
    </source>
</evidence>
<accession>A0AAV4WK18</accession>
<dbReference type="Proteomes" id="UP001054837">
    <property type="component" value="Unassembled WGS sequence"/>
</dbReference>
<keyword evidence="2" id="KW-1185">Reference proteome</keyword>
<reference evidence="1 2" key="1">
    <citation type="submission" date="2021-06" db="EMBL/GenBank/DDBJ databases">
        <title>Caerostris darwini draft genome.</title>
        <authorList>
            <person name="Kono N."/>
            <person name="Arakawa K."/>
        </authorList>
    </citation>
    <scope>NUCLEOTIDE SEQUENCE [LARGE SCALE GENOMIC DNA]</scope>
</reference>
<proteinExistence type="predicted"/>
<comment type="caution">
    <text evidence="1">The sequence shown here is derived from an EMBL/GenBank/DDBJ whole genome shotgun (WGS) entry which is preliminary data.</text>
</comment>
<gene>
    <name evidence="1" type="ORF">CDAR_173741</name>
</gene>
<dbReference type="EMBL" id="BPLQ01014717">
    <property type="protein sequence ID" value="GIY82355.1"/>
    <property type="molecule type" value="Genomic_DNA"/>
</dbReference>
<name>A0AAV4WK18_9ARAC</name>
<evidence type="ECO:0000313" key="1">
    <source>
        <dbReference type="EMBL" id="GIY82355.1"/>
    </source>
</evidence>
<dbReference type="AlphaFoldDB" id="A0AAV4WK18"/>
<protein>
    <submittedName>
        <fullName evidence="1">Uncharacterized protein</fullName>
    </submittedName>
</protein>